<dbReference type="AlphaFoldDB" id="A0A382W620"/>
<proteinExistence type="predicted"/>
<sequence>MEYILINYIAQGLTICQKPSISLHIA</sequence>
<reference evidence="1" key="1">
    <citation type="submission" date="2018-05" db="EMBL/GenBank/DDBJ databases">
        <authorList>
            <person name="Lanie J.A."/>
            <person name="Ng W.-L."/>
            <person name="Kazmierczak K.M."/>
            <person name="Andrzejewski T.M."/>
            <person name="Davidsen T.M."/>
            <person name="Wayne K.J."/>
            <person name="Tettelin H."/>
            <person name="Glass J.I."/>
            <person name="Rusch D."/>
            <person name="Podicherti R."/>
            <person name="Tsui H.-C.T."/>
            <person name="Winkler M.E."/>
        </authorList>
    </citation>
    <scope>NUCLEOTIDE SEQUENCE</scope>
</reference>
<gene>
    <name evidence="1" type="ORF">METZ01_LOCUS406968</name>
</gene>
<name>A0A382W620_9ZZZZ</name>
<accession>A0A382W620</accession>
<dbReference type="EMBL" id="UINC01157243">
    <property type="protein sequence ID" value="SVD54114.1"/>
    <property type="molecule type" value="Genomic_DNA"/>
</dbReference>
<evidence type="ECO:0000313" key="1">
    <source>
        <dbReference type="EMBL" id="SVD54114.1"/>
    </source>
</evidence>
<organism evidence="1">
    <name type="scientific">marine metagenome</name>
    <dbReference type="NCBI Taxonomy" id="408172"/>
    <lineage>
        <taxon>unclassified sequences</taxon>
        <taxon>metagenomes</taxon>
        <taxon>ecological metagenomes</taxon>
    </lineage>
</organism>
<protein>
    <submittedName>
        <fullName evidence="1">Uncharacterized protein</fullName>
    </submittedName>
</protein>